<feature type="signal peptide" evidence="13">
    <location>
        <begin position="1"/>
        <end position="25"/>
    </location>
</feature>
<organism evidence="16 17">
    <name type="scientific">Novosphingobium sediminicola</name>
    <dbReference type="NCBI Taxonomy" id="563162"/>
    <lineage>
        <taxon>Bacteria</taxon>
        <taxon>Pseudomonadati</taxon>
        <taxon>Pseudomonadota</taxon>
        <taxon>Alphaproteobacteria</taxon>
        <taxon>Sphingomonadales</taxon>
        <taxon>Sphingomonadaceae</taxon>
        <taxon>Novosphingobium</taxon>
    </lineage>
</organism>
<dbReference type="Gene3D" id="2.40.170.20">
    <property type="entry name" value="TonB-dependent receptor, beta-barrel domain"/>
    <property type="match status" value="1"/>
</dbReference>
<evidence type="ECO:0000256" key="3">
    <source>
        <dbReference type="ARBA" id="ARBA00022452"/>
    </source>
</evidence>
<dbReference type="AlphaFoldDB" id="A0A7W6CDE8"/>
<evidence type="ECO:0000256" key="9">
    <source>
        <dbReference type="ARBA" id="ARBA00023136"/>
    </source>
</evidence>
<keyword evidence="2 11" id="KW-0813">Transport</keyword>
<evidence type="ECO:0000256" key="6">
    <source>
        <dbReference type="ARBA" id="ARBA00023004"/>
    </source>
</evidence>
<evidence type="ECO:0000256" key="2">
    <source>
        <dbReference type="ARBA" id="ARBA00022448"/>
    </source>
</evidence>
<dbReference type="Proteomes" id="UP000548867">
    <property type="component" value="Unassembled WGS sequence"/>
</dbReference>
<gene>
    <name evidence="16" type="ORF">GGR38_000704</name>
</gene>
<dbReference type="EMBL" id="JACIDX010000002">
    <property type="protein sequence ID" value="MBB3953777.1"/>
    <property type="molecule type" value="Genomic_DNA"/>
</dbReference>
<dbReference type="InterPro" id="IPR036942">
    <property type="entry name" value="Beta-barrel_TonB_sf"/>
</dbReference>
<comment type="subcellular location">
    <subcellularLocation>
        <location evidence="1 11">Cell outer membrane</location>
        <topology evidence="1 11">Multi-pass membrane protein</topology>
    </subcellularLocation>
</comment>
<dbReference type="InterPro" id="IPR000531">
    <property type="entry name" value="Beta-barrel_TonB"/>
</dbReference>
<feature type="domain" description="TonB-dependent receptor-like beta-barrel" evidence="14">
    <location>
        <begin position="299"/>
        <end position="748"/>
    </location>
</feature>
<evidence type="ECO:0000256" key="1">
    <source>
        <dbReference type="ARBA" id="ARBA00004571"/>
    </source>
</evidence>
<feature type="domain" description="TonB-dependent receptor plug" evidence="15">
    <location>
        <begin position="44"/>
        <end position="150"/>
    </location>
</feature>
<comment type="caution">
    <text evidence="16">The sequence shown here is derived from an EMBL/GenBank/DDBJ whole genome shotgun (WGS) entry which is preliminary data.</text>
</comment>
<feature type="chain" id="PRO_5031574325" evidence="13">
    <location>
        <begin position="26"/>
        <end position="803"/>
    </location>
</feature>
<dbReference type="GO" id="GO:0009279">
    <property type="term" value="C:cell outer membrane"/>
    <property type="evidence" value="ECO:0007669"/>
    <property type="project" value="UniProtKB-SubCell"/>
</dbReference>
<comment type="similarity">
    <text evidence="11 12">Belongs to the TonB-dependent receptor family.</text>
</comment>
<dbReference type="InterPro" id="IPR012910">
    <property type="entry name" value="Plug_dom"/>
</dbReference>
<evidence type="ECO:0000259" key="14">
    <source>
        <dbReference type="Pfam" id="PF00593"/>
    </source>
</evidence>
<dbReference type="InterPro" id="IPR039426">
    <property type="entry name" value="TonB-dep_rcpt-like"/>
</dbReference>
<evidence type="ECO:0000313" key="17">
    <source>
        <dbReference type="Proteomes" id="UP000548867"/>
    </source>
</evidence>
<keyword evidence="9 11" id="KW-0472">Membrane</keyword>
<evidence type="ECO:0000259" key="15">
    <source>
        <dbReference type="Pfam" id="PF07715"/>
    </source>
</evidence>
<keyword evidence="17" id="KW-1185">Reference proteome</keyword>
<keyword evidence="6" id="KW-0408">Iron</keyword>
<keyword evidence="13" id="KW-0732">Signal</keyword>
<evidence type="ECO:0000256" key="13">
    <source>
        <dbReference type="SAM" id="SignalP"/>
    </source>
</evidence>
<dbReference type="RefSeq" id="WP_183622688.1">
    <property type="nucleotide sequence ID" value="NZ_JACIDX010000002.1"/>
</dbReference>
<keyword evidence="4" id="KW-0410">Iron transport</keyword>
<keyword evidence="8 12" id="KW-0798">TonB box</keyword>
<dbReference type="Pfam" id="PF00593">
    <property type="entry name" value="TonB_dep_Rec_b-barrel"/>
    <property type="match status" value="1"/>
</dbReference>
<dbReference type="PANTHER" id="PTHR32552">
    <property type="entry name" value="FERRICHROME IRON RECEPTOR-RELATED"/>
    <property type="match status" value="1"/>
</dbReference>
<evidence type="ECO:0000256" key="10">
    <source>
        <dbReference type="ARBA" id="ARBA00023237"/>
    </source>
</evidence>
<dbReference type="GO" id="GO:0006826">
    <property type="term" value="P:iron ion transport"/>
    <property type="evidence" value="ECO:0007669"/>
    <property type="project" value="UniProtKB-KW"/>
</dbReference>
<dbReference type="Pfam" id="PF07715">
    <property type="entry name" value="Plug"/>
    <property type="match status" value="1"/>
</dbReference>
<keyword evidence="10 11" id="KW-0998">Cell outer membrane</keyword>
<keyword evidence="16" id="KW-0675">Receptor</keyword>
<evidence type="ECO:0000256" key="8">
    <source>
        <dbReference type="ARBA" id="ARBA00023077"/>
    </source>
</evidence>
<keyword evidence="7" id="KW-0406">Ion transport</keyword>
<dbReference type="SUPFAM" id="SSF56935">
    <property type="entry name" value="Porins"/>
    <property type="match status" value="1"/>
</dbReference>
<dbReference type="PROSITE" id="PS52016">
    <property type="entry name" value="TONB_DEPENDENT_REC_3"/>
    <property type="match status" value="1"/>
</dbReference>
<dbReference type="PANTHER" id="PTHR32552:SF81">
    <property type="entry name" value="TONB-DEPENDENT OUTER MEMBRANE RECEPTOR"/>
    <property type="match status" value="1"/>
</dbReference>
<accession>A0A7W6CDE8</accession>
<proteinExistence type="inferred from homology"/>
<evidence type="ECO:0000313" key="16">
    <source>
        <dbReference type="EMBL" id="MBB3953777.1"/>
    </source>
</evidence>
<keyword evidence="3 11" id="KW-1134">Transmembrane beta strand</keyword>
<sequence length="803" mass="85805">MKGSRSCAWMLAGVSIWAMPAAALAQNADAPDIVVTALKRETSLLKTPAAISVVSGADLQAKGVVNLADIQNVAPGVAIAQGRDGVQVAIRGVTTTDTSSKGEQDIAFSVDGAYIGRGNARGGAFFDVDHVEVLRGPQGTLYGRSSTGGAINVVTSKPKLGETSGYIKAEYGNFDTKRAQAAVNLPLGDTVAIRLAGSFNDRSGYSRPIDYNPVFFGTTYHFSAAQARARNDQNDATGRASLLFKPNDAFSLRLNATYGHQGGVGGAPALETQLAAHGDTGAAALAGLANPVPSFLRNNFSQYDAALNYRFGPAQIDIIASHQVMNFKQQNASVQDAAANGGGALYPCFGNPCDVRNANAAGLPPFGPTFQLYYQQNHVKTDQIEARISNADKGRFDYVLGANYFNEAAGENGQSWNAQIAAPLDTGTYVFQAGPVNVTTHKAYGLFGQTTWNATEQLGVVLGARYTHDEVSRVGTFALPYNFAAGFPPPPYPDSNGNAICHYPDTCAGAVNNGGQKDNKVTWRVGLNYQMNPRALFYASVATGFKGGGFNDYDPATGGTGQYQPASLTAYELGYKGRPLEGLSLSSDLFYYDFSRFQVNSGVNFPSGNFALYTVTTPVKLYGWETELNWQIDRDTSIDASMTLEHTSFSNFITGANSLIGNGVSFTGQAVDLAPSFTLLGGISRRVTIDDHSALRLRLNTKYSASYLLSDYNAAVRYRQHGFTRTNASISYELDDARYTLQLFVENIENKVQRTSIIGGTYAGTYGGTNNNSVLNEASDPANNLAFYTTAPRLFGLRAGMKF</sequence>
<evidence type="ECO:0000256" key="7">
    <source>
        <dbReference type="ARBA" id="ARBA00023065"/>
    </source>
</evidence>
<reference evidence="16 17" key="1">
    <citation type="submission" date="2020-08" db="EMBL/GenBank/DDBJ databases">
        <title>Genomic Encyclopedia of Type Strains, Phase IV (KMG-IV): sequencing the most valuable type-strain genomes for metagenomic binning, comparative biology and taxonomic classification.</title>
        <authorList>
            <person name="Goeker M."/>
        </authorList>
    </citation>
    <scope>NUCLEOTIDE SEQUENCE [LARGE SCALE GENOMIC DNA]</scope>
    <source>
        <strain evidence="16 17">DSM 27057</strain>
    </source>
</reference>
<evidence type="ECO:0000256" key="4">
    <source>
        <dbReference type="ARBA" id="ARBA00022496"/>
    </source>
</evidence>
<name>A0A7W6CDE8_9SPHN</name>
<keyword evidence="5 11" id="KW-0812">Transmembrane</keyword>
<evidence type="ECO:0000256" key="12">
    <source>
        <dbReference type="RuleBase" id="RU003357"/>
    </source>
</evidence>
<evidence type="ECO:0000256" key="11">
    <source>
        <dbReference type="PROSITE-ProRule" id="PRU01360"/>
    </source>
</evidence>
<evidence type="ECO:0000256" key="5">
    <source>
        <dbReference type="ARBA" id="ARBA00022692"/>
    </source>
</evidence>
<protein>
    <submittedName>
        <fullName evidence="16">Iron complex outermembrane receptor protein</fullName>
    </submittedName>
</protein>